<reference evidence="1 2" key="1">
    <citation type="submission" date="2020-09" db="EMBL/GenBank/DDBJ databases">
        <title>De no assembly of potato wild relative species, Solanum commersonii.</title>
        <authorList>
            <person name="Cho K."/>
        </authorList>
    </citation>
    <scope>NUCLEOTIDE SEQUENCE [LARGE SCALE GENOMIC DNA]</scope>
    <source>
        <strain evidence="1">LZ3.2</strain>
        <tissue evidence="1">Leaf</tissue>
    </source>
</reference>
<proteinExistence type="predicted"/>
<dbReference type="AlphaFoldDB" id="A0A9J5X518"/>
<dbReference type="Proteomes" id="UP000824120">
    <property type="component" value="Chromosome 10"/>
</dbReference>
<organism evidence="1 2">
    <name type="scientific">Solanum commersonii</name>
    <name type="common">Commerson's wild potato</name>
    <name type="synonym">Commerson's nightshade</name>
    <dbReference type="NCBI Taxonomy" id="4109"/>
    <lineage>
        <taxon>Eukaryota</taxon>
        <taxon>Viridiplantae</taxon>
        <taxon>Streptophyta</taxon>
        <taxon>Embryophyta</taxon>
        <taxon>Tracheophyta</taxon>
        <taxon>Spermatophyta</taxon>
        <taxon>Magnoliopsida</taxon>
        <taxon>eudicotyledons</taxon>
        <taxon>Gunneridae</taxon>
        <taxon>Pentapetalae</taxon>
        <taxon>asterids</taxon>
        <taxon>lamiids</taxon>
        <taxon>Solanales</taxon>
        <taxon>Solanaceae</taxon>
        <taxon>Solanoideae</taxon>
        <taxon>Solaneae</taxon>
        <taxon>Solanum</taxon>
    </lineage>
</organism>
<accession>A0A9J5X518</accession>
<gene>
    <name evidence="1" type="ORF">H5410_053870</name>
</gene>
<protein>
    <submittedName>
        <fullName evidence="1">Uncharacterized protein</fullName>
    </submittedName>
</protein>
<comment type="caution">
    <text evidence="1">The sequence shown here is derived from an EMBL/GenBank/DDBJ whole genome shotgun (WGS) entry which is preliminary data.</text>
</comment>
<evidence type="ECO:0000313" key="1">
    <source>
        <dbReference type="EMBL" id="KAG5583243.1"/>
    </source>
</evidence>
<dbReference type="EMBL" id="JACXVP010000010">
    <property type="protein sequence ID" value="KAG5583243.1"/>
    <property type="molecule type" value="Genomic_DNA"/>
</dbReference>
<name>A0A9J5X518_SOLCO</name>
<keyword evidence="2" id="KW-1185">Reference proteome</keyword>
<evidence type="ECO:0000313" key="2">
    <source>
        <dbReference type="Proteomes" id="UP000824120"/>
    </source>
</evidence>
<sequence length="115" mass="13428">MVPSRGALLWLYKSYEKPQNYEGKTLYPGSAEMVPPTFIALSNSTSMEYKGLHINLWRIQATKSERGWEIQGRFTQKQMEFRRRDAEQQMLVGSFPSDGIPTPNGVRKWAQQMWR</sequence>